<proteinExistence type="predicted"/>
<sequence length="104" mass="11315">MKLLAVGTLSPPHGRGTPSFKAPGSLGLHPQISTTSKKHGTFLIALKPTRPNLASMRPNLRGVRGRFKPFAQLEPHGWILDPKANLAMWLRALGMAWFVGPVLT</sequence>
<dbReference type="EMBL" id="PGOL01001962">
    <property type="protein sequence ID" value="PKI52220.1"/>
    <property type="molecule type" value="Genomic_DNA"/>
</dbReference>
<feature type="region of interest" description="Disordered" evidence="1">
    <location>
        <begin position="1"/>
        <end position="27"/>
    </location>
</feature>
<dbReference type="AlphaFoldDB" id="A0A2I0J8K2"/>
<comment type="caution">
    <text evidence="2">The sequence shown here is derived from an EMBL/GenBank/DDBJ whole genome shotgun (WGS) entry which is preliminary data.</text>
</comment>
<organism evidence="2 3">
    <name type="scientific">Punica granatum</name>
    <name type="common">Pomegranate</name>
    <dbReference type="NCBI Taxonomy" id="22663"/>
    <lineage>
        <taxon>Eukaryota</taxon>
        <taxon>Viridiplantae</taxon>
        <taxon>Streptophyta</taxon>
        <taxon>Embryophyta</taxon>
        <taxon>Tracheophyta</taxon>
        <taxon>Spermatophyta</taxon>
        <taxon>Magnoliopsida</taxon>
        <taxon>eudicotyledons</taxon>
        <taxon>Gunneridae</taxon>
        <taxon>Pentapetalae</taxon>
        <taxon>rosids</taxon>
        <taxon>malvids</taxon>
        <taxon>Myrtales</taxon>
        <taxon>Lythraceae</taxon>
        <taxon>Punica</taxon>
    </lineage>
</organism>
<evidence type="ECO:0000313" key="3">
    <source>
        <dbReference type="Proteomes" id="UP000233551"/>
    </source>
</evidence>
<protein>
    <submittedName>
        <fullName evidence="2">Uncharacterized protein</fullName>
    </submittedName>
</protein>
<name>A0A2I0J8K2_PUNGR</name>
<keyword evidence="3" id="KW-1185">Reference proteome</keyword>
<evidence type="ECO:0000313" key="2">
    <source>
        <dbReference type="EMBL" id="PKI52220.1"/>
    </source>
</evidence>
<reference evidence="2 3" key="1">
    <citation type="submission" date="2017-11" db="EMBL/GenBank/DDBJ databases">
        <title>De-novo sequencing of pomegranate (Punica granatum L.) genome.</title>
        <authorList>
            <person name="Akparov Z."/>
            <person name="Amiraslanov A."/>
            <person name="Hajiyeva S."/>
            <person name="Abbasov M."/>
            <person name="Kaur K."/>
            <person name="Hamwieh A."/>
            <person name="Solovyev V."/>
            <person name="Salamov A."/>
            <person name="Braich B."/>
            <person name="Kosarev P."/>
            <person name="Mahmoud A."/>
            <person name="Hajiyev E."/>
            <person name="Babayeva S."/>
            <person name="Izzatullayeva V."/>
            <person name="Mammadov A."/>
            <person name="Mammadov A."/>
            <person name="Sharifova S."/>
            <person name="Ojaghi J."/>
            <person name="Eynullazada K."/>
            <person name="Bayramov B."/>
            <person name="Abdulazimova A."/>
            <person name="Shahmuradov I."/>
        </authorList>
    </citation>
    <scope>NUCLEOTIDE SEQUENCE [LARGE SCALE GENOMIC DNA]</scope>
    <source>
        <strain evidence="3">cv. AG2017</strain>
        <tissue evidence="2">Leaf</tissue>
    </source>
</reference>
<gene>
    <name evidence="2" type="ORF">CRG98_027395</name>
</gene>
<accession>A0A2I0J8K2</accession>
<dbReference type="Proteomes" id="UP000233551">
    <property type="component" value="Unassembled WGS sequence"/>
</dbReference>
<evidence type="ECO:0000256" key="1">
    <source>
        <dbReference type="SAM" id="MobiDB-lite"/>
    </source>
</evidence>